<evidence type="ECO:0000313" key="1">
    <source>
        <dbReference type="EMBL" id="KAJ8876259.1"/>
    </source>
</evidence>
<dbReference type="Proteomes" id="UP001159363">
    <property type="component" value="Chromosome 8"/>
</dbReference>
<dbReference type="EMBL" id="JARBHB010000009">
    <property type="protein sequence ID" value="KAJ8876259.1"/>
    <property type="molecule type" value="Genomic_DNA"/>
</dbReference>
<name>A0ABQ9GW53_9NEOP</name>
<protein>
    <submittedName>
        <fullName evidence="1">Uncharacterized protein</fullName>
    </submittedName>
</protein>
<organism evidence="1 2">
    <name type="scientific">Dryococelus australis</name>
    <dbReference type="NCBI Taxonomy" id="614101"/>
    <lineage>
        <taxon>Eukaryota</taxon>
        <taxon>Metazoa</taxon>
        <taxon>Ecdysozoa</taxon>
        <taxon>Arthropoda</taxon>
        <taxon>Hexapoda</taxon>
        <taxon>Insecta</taxon>
        <taxon>Pterygota</taxon>
        <taxon>Neoptera</taxon>
        <taxon>Polyneoptera</taxon>
        <taxon>Phasmatodea</taxon>
        <taxon>Verophasmatodea</taxon>
        <taxon>Anareolatae</taxon>
        <taxon>Phasmatidae</taxon>
        <taxon>Eurycanthinae</taxon>
        <taxon>Dryococelus</taxon>
    </lineage>
</organism>
<keyword evidence="2" id="KW-1185">Reference proteome</keyword>
<accession>A0ABQ9GW53</accession>
<reference evidence="1 2" key="1">
    <citation type="submission" date="2023-02" db="EMBL/GenBank/DDBJ databases">
        <title>LHISI_Scaffold_Assembly.</title>
        <authorList>
            <person name="Stuart O.P."/>
            <person name="Cleave R."/>
            <person name="Magrath M.J.L."/>
            <person name="Mikheyev A.S."/>
        </authorList>
    </citation>
    <scope>NUCLEOTIDE SEQUENCE [LARGE SCALE GENOMIC DNA]</scope>
    <source>
        <strain evidence="1">Daus_M_001</strain>
        <tissue evidence="1">Leg muscle</tissue>
    </source>
</reference>
<proteinExistence type="predicted"/>
<sequence length="141" mass="16409">MFDEHIREIIATKEHFAKYQKARGTDGSLCVSFDLQKVLNSPHGHNMLLYYSRKYFVYNFTVYVRKQYKGGVYYYVVKVDAKKTLQIDHCIVLYCGSCLHFETIVNNYYLLPGHSYMPVDSVHSAIETQGSVATFRMAHMD</sequence>
<gene>
    <name evidence="1" type="ORF">PR048_024169</name>
</gene>
<comment type="caution">
    <text evidence="1">The sequence shown here is derived from an EMBL/GenBank/DDBJ whole genome shotgun (WGS) entry which is preliminary data.</text>
</comment>
<evidence type="ECO:0000313" key="2">
    <source>
        <dbReference type="Proteomes" id="UP001159363"/>
    </source>
</evidence>